<name>A0AAV8AE78_9EUKA</name>
<feature type="compositionally biased region" description="Basic and acidic residues" evidence="1">
    <location>
        <begin position="456"/>
        <end position="466"/>
    </location>
</feature>
<keyword evidence="2" id="KW-1133">Transmembrane helix</keyword>
<feature type="region of interest" description="Disordered" evidence="1">
    <location>
        <begin position="135"/>
        <end position="166"/>
    </location>
</feature>
<feature type="transmembrane region" description="Helical" evidence="2">
    <location>
        <begin position="573"/>
        <end position="593"/>
    </location>
</feature>
<evidence type="ECO:0000256" key="2">
    <source>
        <dbReference type="SAM" id="Phobius"/>
    </source>
</evidence>
<accession>A0AAV8AE78</accession>
<feature type="compositionally biased region" description="Basic residues" evidence="1">
    <location>
        <begin position="143"/>
        <end position="164"/>
    </location>
</feature>
<feature type="compositionally biased region" description="Basic and acidic residues" evidence="1">
    <location>
        <begin position="245"/>
        <end position="289"/>
    </location>
</feature>
<feature type="compositionally biased region" description="Low complexity" evidence="1">
    <location>
        <begin position="219"/>
        <end position="244"/>
    </location>
</feature>
<evidence type="ECO:0000256" key="1">
    <source>
        <dbReference type="SAM" id="MobiDB-lite"/>
    </source>
</evidence>
<dbReference type="PANTHER" id="PTHR34958">
    <property type="entry name" value="CONDITIONAL LOSS-OF-GROWTH 1"/>
    <property type="match status" value="1"/>
</dbReference>
<dbReference type="EMBL" id="JANTQA010000008">
    <property type="protein sequence ID" value="KAJ3451955.1"/>
    <property type="molecule type" value="Genomic_DNA"/>
</dbReference>
<keyword evidence="2" id="KW-0812">Transmembrane</keyword>
<feature type="transmembrane region" description="Helical" evidence="2">
    <location>
        <begin position="676"/>
        <end position="692"/>
    </location>
</feature>
<feature type="region of interest" description="Disordered" evidence="1">
    <location>
        <begin position="456"/>
        <end position="508"/>
    </location>
</feature>
<dbReference type="Proteomes" id="UP001146793">
    <property type="component" value="Unassembled WGS sequence"/>
</dbReference>
<keyword evidence="2" id="KW-0472">Membrane</keyword>
<gene>
    <name evidence="3" type="ORF">M0812_03714</name>
</gene>
<dbReference type="PANTHER" id="PTHR34958:SF1">
    <property type="entry name" value="ARMADILLO-LIKE HELICAL DOMAIN-CONTAINING PROTEIN"/>
    <property type="match status" value="1"/>
</dbReference>
<comment type="caution">
    <text evidence="3">The sequence shown here is derived from an EMBL/GenBank/DDBJ whole genome shotgun (WGS) entry which is preliminary data.</text>
</comment>
<reference evidence="3" key="1">
    <citation type="submission" date="2022-08" db="EMBL/GenBank/DDBJ databases">
        <title>Novel sulphate-reducing endosymbionts in the free-living metamonad Anaeramoeba.</title>
        <authorList>
            <person name="Jerlstrom-Hultqvist J."/>
            <person name="Cepicka I."/>
            <person name="Gallot-Lavallee L."/>
            <person name="Salas-Leiva D."/>
            <person name="Curtis B.A."/>
            <person name="Zahonova K."/>
            <person name="Pipaliya S."/>
            <person name="Dacks J."/>
            <person name="Roger A.J."/>
        </authorList>
    </citation>
    <scope>NUCLEOTIDE SEQUENCE</scope>
    <source>
        <strain evidence="3">Busselton2</strain>
    </source>
</reference>
<feature type="compositionally biased region" description="Basic and acidic residues" evidence="1">
    <location>
        <begin position="475"/>
        <end position="506"/>
    </location>
</feature>
<sequence length="1069" mass="126839">METNQIFDLCSRIIHSQEETNNVKKAKKEISLLFRQPHENEIIYRSLLITTLQDSNPSNKLLIQLFKYLNQNLNKYPPNTTILQRIFKFISIIKDRKNEELIKEINNTIGILNSLTQKQNCIIKNQTKDKSPITGLLEYLKNERKKKRKKSKKTRKKEKNKPKTRNCIENNFLKSLEFYNINQDPVFRSSILFLPIFGGQFQIETNNEIQTIQEKNKNNYDQNTNKKNNNNNKYSDNKNNNGNNKKNDKKNDKKYNKKNNDNNKNQETDESKIENLKKKKETNKNENHKSKFKIKERHLIITPNGIIEKHKSQFLSLLEARNKKKQTIFESSIMSQADISTLNKNKKQLFQYKHYIEQENFNFKKNEIQLISQTILNSNEDSSVTKKTLFEFWIKIAIECYLMKGIKEFALLIKNLCSMLNAEQTNKKLMAFNLLFNLLIHSNLIFDIEQLNIKPKSNDNDNDNNKNKSNGNNKNSDKKNDKKNNNDKNKDNQGKMKRNGGDEKTNNIKKYNTQLNKIEEILLITIQDMVVQLSANEEKSSKVWKAAMNCFLFFLTNGERIDFGRIKRIKLEIILIFLEMNHFFTAFSIKYLIRILLNYLYQKKTFLDFNSFPSELTKNHFKLILDIYSKATNFEIKENIFYFIYDYSVSKIQKRRWESKNYNSAKEDKNELKNELLIILYLLIALDFPYYFSQLFLYCPKRFFTNFEKYLMKNLFKMGAKPELKKLLKSINKKTLNELFEIFKKLILIPSNIANKFKPAMEKTLKLQVINKSGLKIIQSLIQSTIFEFKHSGKIWLFKLLQLTIFPTDKKNNFEGTDLLHVFFNSLSVAKNLNVRYSYLEIVEKLLLFCKFYLIKRHNQPEKINQLFFYFNNMIEAILNFNEKNSKILVYLLEIIMKLISFKKILNNNLDNNSDGNIINSTISSNYDSLFQKIINNEWVCSSNLLLKINPNIFPLIIQNLQPNRLNSNSRICALLIFMIQNEDGHSLFNPKEHKSFLEKLVFDKDMLISHYTASFYQFFYLDNNLEQYHKLKIDLKKKYKNILFSQIKNNVLIRVREIIKMVNSEEIN</sequence>
<evidence type="ECO:0000313" key="3">
    <source>
        <dbReference type="EMBL" id="KAJ3451955.1"/>
    </source>
</evidence>
<protein>
    <submittedName>
        <fullName evidence="3">Conditional loss-of-growth</fullName>
    </submittedName>
</protein>
<evidence type="ECO:0000313" key="4">
    <source>
        <dbReference type="Proteomes" id="UP001146793"/>
    </source>
</evidence>
<feature type="region of interest" description="Disordered" evidence="1">
    <location>
        <begin position="215"/>
        <end position="291"/>
    </location>
</feature>
<dbReference type="AlphaFoldDB" id="A0AAV8AE78"/>
<organism evidence="3 4">
    <name type="scientific">Anaeramoeba flamelloides</name>
    <dbReference type="NCBI Taxonomy" id="1746091"/>
    <lineage>
        <taxon>Eukaryota</taxon>
        <taxon>Metamonada</taxon>
        <taxon>Anaeramoebidae</taxon>
        <taxon>Anaeramoeba</taxon>
    </lineage>
</organism>
<proteinExistence type="predicted"/>